<name>A0ABR0X0X0_REHGL</name>
<reference evidence="1 2" key="1">
    <citation type="journal article" date="2021" name="Comput. Struct. Biotechnol. J.">
        <title>De novo genome assembly of the potent medicinal plant Rehmannia glutinosa using nanopore technology.</title>
        <authorList>
            <person name="Ma L."/>
            <person name="Dong C."/>
            <person name="Song C."/>
            <person name="Wang X."/>
            <person name="Zheng X."/>
            <person name="Niu Y."/>
            <person name="Chen S."/>
            <person name="Feng W."/>
        </authorList>
    </citation>
    <scope>NUCLEOTIDE SEQUENCE [LARGE SCALE GENOMIC DNA]</scope>
    <source>
        <strain evidence="1">DH-2019</strain>
    </source>
</reference>
<comment type="caution">
    <text evidence="1">The sequence shown here is derived from an EMBL/GenBank/DDBJ whole genome shotgun (WGS) entry which is preliminary data.</text>
</comment>
<gene>
    <name evidence="1" type="ORF">DH2020_012470</name>
</gene>
<dbReference type="PANTHER" id="PTHR33240:SF15">
    <property type="entry name" value="GAG-PRO-LIKE PROTEIN"/>
    <property type="match status" value="1"/>
</dbReference>
<sequence length="218" mass="23602">MSNFWVKKILVDSGSSTDIIFYNAFLQLGIDNTQLSPVHTSLTGFSGETVKALGEITLPFSLGSYPRRATKMNNGGDVAKAKTQQIRGKKKLSIHWRMNLKKKRSETKKRKSDEARLEVVEELKIIEVVSGDYSKVTRIGTGLAPEAEKDSKPGTHEMRVIKAKRGRSGGCERTSATGIGDGGAWASRADDGGGACGRIGEIRNGVKSGSIDACGEWR</sequence>
<keyword evidence="2" id="KW-1185">Reference proteome</keyword>
<organism evidence="1 2">
    <name type="scientific">Rehmannia glutinosa</name>
    <name type="common">Chinese foxglove</name>
    <dbReference type="NCBI Taxonomy" id="99300"/>
    <lineage>
        <taxon>Eukaryota</taxon>
        <taxon>Viridiplantae</taxon>
        <taxon>Streptophyta</taxon>
        <taxon>Embryophyta</taxon>
        <taxon>Tracheophyta</taxon>
        <taxon>Spermatophyta</taxon>
        <taxon>Magnoliopsida</taxon>
        <taxon>eudicotyledons</taxon>
        <taxon>Gunneridae</taxon>
        <taxon>Pentapetalae</taxon>
        <taxon>asterids</taxon>
        <taxon>lamiids</taxon>
        <taxon>Lamiales</taxon>
        <taxon>Orobanchaceae</taxon>
        <taxon>Rehmannieae</taxon>
        <taxon>Rehmannia</taxon>
    </lineage>
</organism>
<dbReference type="EMBL" id="JABTTQ020000006">
    <property type="protein sequence ID" value="KAK6152831.1"/>
    <property type="molecule type" value="Genomic_DNA"/>
</dbReference>
<evidence type="ECO:0000313" key="1">
    <source>
        <dbReference type="EMBL" id="KAK6152831.1"/>
    </source>
</evidence>
<proteinExistence type="predicted"/>
<protein>
    <submittedName>
        <fullName evidence="1">Uncharacterized protein</fullName>
    </submittedName>
</protein>
<dbReference type="PANTHER" id="PTHR33240">
    <property type="entry name" value="OS08G0508500 PROTEIN"/>
    <property type="match status" value="1"/>
</dbReference>
<evidence type="ECO:0000313" key="2">
    <source>
        <dbReference type="Proteomes" id="UP001318860"/>
    </source>
</evidence>
<dbReference type="Proteomes" id="UP001318860">
    <property type="component" value="Unassembled WGS sequence"/>
</dbReference>
<accession>A0ABR0X0X0</accession>